<dbReference type="OrthoDB" id="3259102at2759"/>
<dbReference type="InterPro" id="IPR029476">
    <property type="entry name" value="DNase_NucA_NucB"/>
</dbReference>
<gene>
    <name evidence="3" type="ORF">BDZ90DRAFT_144306</name>
</gene>
<sequence length="220" mass="23995">MHFSLPLVLVALASAATSTLAATLSWDGTKIPNICSNDLYAIQCLGLPSSLHRDSSDATSHRSMNACRSPNRCAGSQDYGSCDEYPYASSAEGGAQAVTRCVPAHENSVQGGTLSSFYTRNDIEQGDQYNVAFYNTRGLEYADGSCDNSGDEVRRRQLHPRDLLRMNTAAYSRRVFNTAEGHELVMFEPLSQPKALDRVLGTDAYLATEARWVPIVNATM</sequence>
<dbReference type="GeneID" id="37025315"/>
<proteinExistence type="predicted"/>
<organism evidence="3 4">
    <name type="scientific">Jaminaea rosea</name>
    <dbReference type="NCBI Taxonomy" id="1569628"/>
    <lineage>
        <taxon>Eukaryota</taxon>
        <taxon>Fungi</taxon>
        <taxon>Dikarya</taxon>
        <taxon>Basidiomycota</taxon>
        <taxon>Ustilaginomycotina</taxon>
        <taxon>Exobasidiomycetes</taxon>
        <taxon>Microstromatales</taxon>
        <taxon>Microstromatales incertae sedis</taxon>
        <taxon>Jaminaea</taxon>
    </lineage>
</organism>
<feature type="chain" id="PRO_5016352525" description="Deoxyribonuclease NucA/NucB domain-containing protein" evidence="1">
    <location>
        <begin position="22"/>
        <end position="220"/>
    </location>
</feature>
<dbReference type="Pfam" id="PF14040">
    <property type="entry name" value="DNase_NucA_NucB"/>
    <property type="match status" value="1"/>
</dbReference>
<keyword evidence="1" id="KW-0732">Signal</keyword>
<dbReference type="STRING" id="1569628.A0A316UTF8"/>
<reference evidence="3 4" key="1">
    <citation type="journal article" date="2018" name="Mol. Biol. Evol.">
        <title>Broad Genomic Sampling Reveals a Smut Pathogenic Ancestry of the Fungal Clade Ustilaginomycotina.</title>
        <authorList>
            <person name="Kijpornyongpan T."/>
            <person name="Mondo S.J."/>
            <person name="Barry K."/>
            <person name="Sandor L."/>
            <person name="Lee J."/>
            <person name="Lipzen A."/>
            <person name="Pangilinan J."/>
            <person name="LaButti K."/>
            <person name="Hainaut M."/>
            <person name="Henrissat B."/>
            <person name="Grigoriev I.V."/>
            <person name="Spatafora J.W."/>
            <person name="Aime M.C."/>
        </authorList>
    </citation>
    <scope>NUCLEOTIDE SEQUENCE [LARGE SCALE GENOMIC DNA]</scope>
    <source>
        <strain evidence="3 4">MCA 5214</strain>
    </source>
</reference>
<evidence type="ECO:0000256" key="1">
    <source>
        <dbReference type="SAM" id="SignalP"/>
    </source>
</evidence>
<evidence type="ECO:0000313" key="3">
    <source>
        <dbReference type="EMBL" id="PWN28284.1"/>
    </source>
</evidence>
<feature type="signal peptide" evidence="1">
    <location>
        <begin position="1"/>
        <end position="21"/>
    </location>
</feature>
<dbReference type="RefSeq" id="XP_025362896.1">
    <property type="nucleotide sequence ID" value="XM_025503492.1"/>
</dbReference>
<accession>A0A316UTF8</accession>
<dbReference type="Proteomes" id="UP000245884">
    <property type="component" value="Unassembled WGS sequence"/>
</dbReference>
<feature type="domain" description="Deoxyribonuclease NucA/NucB" evidence="2">
    <location>
        <begin position="40"/>
        <end position="131"/>
    </location>
</feature>
<name>A0A316UTF8_9BASI</name>
<dbReference type="EMBL" id="KZ819665">
    <property type="protein sequence ID" value="PWN28284.1"/>
    <property type="molecule type" value="Genomic_DNA"/>
</dbReference>
<keyword evidence="4" id="KW-1185">Reference proteome</keyword>
<dbReference type="AlphaFoldDB" id="A0A316UTF8"/>
<evidence type="ECO:0000313" key="4">
    <source>
        <dbReference type="Proteomes" id="UP000245884"/>
    </source>
</evidence>
<evidence type="ECO:0000259" key="2">
    <source>
        <dbReference type="Pfam" id="PF14040"/>
    </source>
</evidence>
<protein>
    <recommendedName>
        <fullName evidence="2">Deoxyribonuclease NucA/NucB domain-containing protein</fullName>
    </recommendedName>
</protein>